<evidence type="ECO:0000256" key="2">
    <source>
        <dbReference type="ARBA" id="ARBA00011977"/>
    </source>
</evidence>
<evidence type="ECO:0000256" key="4">
    <source>
        <dbReference type="ARBA" id="ARBA00022679"/>
    </source>
</evidence>
<name>A0A6B2LFQ2_9EUKA</name>
<organism evidence="7">
    <name type="scientific">Arcella intermedia</name>
    <dbReference type="NCBI Taxonomy" id="1963864"/>
    <lineage>
        <taxon>Eukaryota</taxon>
        <taxon>Amoebozoa</taxon>
        <taxon>Tubulinea</taxon>
        <taxon>Elardia</taxon>
        <taxon>Arcellinida</taxon>
        <taxon>Sphaerothecina</taxon>
        <taxon>Arcellidae</taxon>
        <taxon>Arcella</taxon>
    </lineage>
</organism>
<dbReference type="SUPFAM" id="SSF53335">
    <property type="entry name" value="S-adenosyl-L-methionine-dependent methyltransferases"/>
    <property type="match status" value="1"/>
</dbReference>
<evidence type="ECO:0000256" key="1">
    <source>
        <dbReference type="ARBA" id="ARBA00000142"/>
    </source>
</evidence>
<keyword evidence="5" id="KW-0949">S-adenosyl-L-methionine</keyword>
<dbReference type="Gene3D" id="3.40.50.150">
    <property type="entry name" value="Vaccinia Virus protein VP39"/>
    <property type="match status" value="1"/>
</dbReference>
<dbReference type="EC" id="2.1.1.33" evidence="2"/>
<comment type="catalytic activity">
    <reaction evidence="1">
        <text>guanosine(46) in tRNA + S-adenosyl-L-methionine = N(7)-methylguanosine(46) in tRNA + S-adenosyl-L-homocysteine</text>
        <dbReference type="Rhea" id="RHEA:42708"/>
        <dbReference type="Rhea" id="RHEA-COMP:10188"/>
        <dbReference type="Rhea" id="RHEA-COMP:10189"/>
        <dbReference type="ChEBI" id="CHEBI:57856"/>
        <dbReference type="ChEBI" id="CHEBI:59789"/>
        <dbReference type="ChEBI" id="CHEBI:74269"/>
        <dbReference type="ChEBI" id="CHEBI:74480"/>
        <dbReference type="EC" id="2.1.1.33"/>
    </reaction>
</comment>
<reference evidence="7" key="1">
    <citation type="journal article" date="2020" name="J. Eukaryot. Microbiol.">
        <title>De novo Sequencing, Assembly and Annotation of the Transcriptome for the Free-Living Testate Amoeba Arcella intermedia.</title>
        <authorList>
            <person name="Ribeiro G.M."/>
            <person name="Porfirio-Sousa A.L."/>
            <person name="Maurer-Alcala X.X."/>
            <person name="Katz L.A."/>
            <person name="Lahr D.J.G."/>
        </authorList>
    </citation>
    <scope>NUCLEOTIDE SEQUENCE</scope>
</reference>
<dbReference type="InterPro" id="IPR003358">
    <property type="entry name" value="tRNA_(Gua-N-7)_MeTrfase_Trmb"/>
</dbReference>
<evidence type="ECO:0000313" key="7">
    <source>
        <dbReference type="EMBL" id="NDV35824.1"/>
    </source>
</evidence>
<keyword evidence="4" id="KW-0808">Transferase</keyword>
<dbReference type="GO" id="GO:0008176">
    <property type="term" value="F:tRNA (guanine(46)-N7)-methyltransferase activity"/>
    <property type="evidence" value="ECO:0007669"/>
    <property type="project" value="UniProtKB-EC"/>
</dbReference>
<keyword evidence="6" id="KW-0819">tRNA processing</keyword>
<dbReference type="PROSITE" id="PS51625">
    <property type="entry name" value="SAM_MT_TRMB"/>
    <property type="match status" value="1"/>
</dbReference>
<dbReference type="AlphaFoldDB" id="A0A6B2LFQ2"/>
<evidence type="ECO:0000256" key="6">
    <source>
        <dbReference type="ARBA" id="ARBA00022694"/>
    </source>
</evidence>
<evidence type="ECO:0000256" key="3">
    <source>
        <dbReference type="ARBA" id="ARBA00022603"/>
    </source>
</evidence>
<dbReference type="PANTHER" id="PTHR23417:SF16">
    <property type="entry name" value="TRNA (GUANINE-N(7)-)-METHYLTRANSFERASE"/>
    <property type="match status" value="1"/>
</dbReference>
<protein>
    <recommendedName>
        <fullName evidence="2">tRNA (guanine(46)-N(7))-methyltransferase</fullName>
        <ecNumber evidence="2">2.1.1.33</ecNumber>
    </recommendedName>
</protein>
<dbReference type="EMBL" id="GIBP01006855">
    <property type="protein sequence ID" value="NDV35824.1"/>
    <property type="molecule type" value="Transcribed_RNA"/>
</dbReference>
<sequence length="177" mass="20840">MGEMFPDTLSLGIEIRTKVVEYVKQRIDRLREENQGTTKYQNISVLNTNAMKYFPNHFYKGQLKKIFFLFPDPHFKKANHRRRIISSALLPEYAYLLAEGGKLYTVTDVHELYLWETACLDSCPLFERVQEEENQQDPVIPLILNNSEEAKKVQKANGQKWYAVYRKVEIKKHLPIC</sequence>
<accession>A0A6B2LFQ2</accession>
<proteinExistence type="predicted"/>
<dbReference type="InterPro" id="IPR029063">
    <property type="entry name" value="SAM-dependent_MTases_sf"/>
</dbReference>
<evidence type="ECO:0000256" key="5">
    <source>
        <dbReference type="ARBA" id="ARBA00022691"/>
    </source>
</evidence>
<dbReference type="GO" id="GO:0043527">
    <property type="term" value="C:tRNA methyltransferase complex"/>
    <property type="evidence" value="ECO:0007669"/>
    <property type="project" value="TreeGrafter"/>
</dbReference>
<dbReference type="PANTHER" id="PTHR23417">
    <property type="entry name" value="3-DEOXY-D-MANNO-OCTULOSONIC-ACID TRANSFERASE/TRNA GUANINE-N 7 - -METHYLTRANSFERASE"/>
    <property type="match status" value="1"/>
</dbReference>
<dbReference type="Pfam" id="PF02390">
    <property type="entry name" value="Methyltransf_4"/>
    <property type="match status" value="1"/>
</dbReference>
<keyword evidence="3" id="KW-0489">Methyltransferase</keyword>